<sequence length="209" mass="23186">MVNDGLIIKGNKDGLNAVIDMNKFKDFDDMMNFLRTKLSNGKRFYKDATFVITIDLNLINERNVSKLKEMLFNDFLIKECILDDSKEKTKKSFSGIYEGRTKFIRNSIRSGQTINYSGNLVIIGDVSPGAEIFAGGNVFVFGSLKGNVHAGVNGSKKSVVGAFVLQPQLLEISGVLTISPDGEKPKYPEIAKIKGDTIVVEPYLPDKYF</sequence>
<dbReference type="NCBIfam" id="NF001775">
    <property type="entry name" value="PRK00513.1-6"/>
    <property type="match status" value="1"/>
</dbReference>
<dbReference type="Proteomes" id="UP000184447">
    <property type="component" value="Unassembled WGS sequence"/>
</dbReference>
<dbReference type="Pfam" id="PF03775">
    <property type="entry name" value="MinC_C"/>
    <property type="match status" value="1"/>
</dbReference>
<dbReference type="HAMAP" id="MF_00267">
    <property type="entry name" value="MinC"/>
    <property type="match status" value="1"/>
</dbReference>
<evidence type="ECO:0000256" key="3">
    <source>
        <dbReference type="ARBA" id="ARBA00023210"/>
    </source>
</evidence>
<keyword evidence="2 6" id="KW-0132">Cell division</keyword>
<keyword evidence="4 6" id="KW-0131">Cell cycle</keyword>
<evidence type="ECO:0000256" key="4">
    <source>
        <dbReference type="ARBA" id="ARBA00023306"/>
    </source>
</evidence>
<comment type="function">
    <text evidence="6">Cell division inhibitor that blocks the formation of polar Z ring septums. Rapidly oscillates between the poles of the cell to destabilize FtsZ filaments that have formed before they mature into polar Z rings. Prevents FtsZ polymerization.</text>
</comment>
<keyword evidence="10" id="KW-1185">Reference proteome</keyword>
<dbReference type="GO" id="GO:1901891">
    <property type="term" value="P:regulation of cell septum assembly"/>
    <property type="evidence" value="ECO:0007669"/>
    <property type="project" value="InterPro"/>
</dbReference>
<dbReference type="InterPro" id="IPR036145">
    <property type="entry name" value="MinC_C_sf"/>
</dbReference>
<dbReference type="GO" id="GO:0000917">
    <property type="term" value="P:division septum assembly"/>
    <property type="evidence" value="ECO:0007669"/>
    <property type="project" value="UniProtKB-KW"/>
</dbReference>
<dbReference type="RefSeq" id="WP_073339684.1">
    <property type="nucleotide sequence ID" value="NZ_FQXM01000023.1"/>
</dbReference>
<feature type="domain" description="Septum formation inhibitor MinC C-terminal" evidence="7">
    <location>
        <begin position="103"/>
        <end position="201"/>
    </location>
</feature>
<dbReference type="SUPFAM" id="SSF63848">
    <property type="entry name" value="Cell-division inhibitor MinC, C-terminal domain"/>
    <property type="match status" value="1"/>
</dbReference>
<evidence type="ECO:0000256" key="6">
    <source>
        <dbReference type="HAMAP-Rule" id="MF_00267"/>
    </source>
</evidence>
<dbReference type="OrthoDB" id="9790810at2"/>
<dbReference type="Pfam" id="PF22642">
    <property type="entry name" value="MinC_N_1"/>
    <property type="match status" value="1"/>
</dbReference>
<dbReference type="Gene3D" id="2.160.20.70">
    <property type="match status" value="1"/>
</dbReference>
<feature type="domain" description="Septum site-determining protein MinC N-terminal" evidence="8">
    <location>
        <begin position="7"/>
        <end position="79"/>
    </location>
</feature>
<evidence type="ECO:0000259" key="7">
    <source>
        <dbReference type="Pfam" id="PF03775"/>
    </source>
</evidence>
<evidence type="ECO:0000313" key="10">
    <source>
        <dbReference type="Proteomes" id="UP000184447"/>
    </source>
</evidence>
<dbReference type="EMBL" id="FQXM01000023">
    <property type="protein sequence ID" value="SHH94341.1"/>
    <property type="molecule type" value="Genomic_DNA"/>
</dbReference>
<protein>
    <recommendedName>
        <fullName evidence="6">Probable septum site-determining protein MinC</fullName>
    </recommendedName>
</protein>
<dbReference type="PANTHER" id="PTHR34108">
    <property type="entry name" value="SEPTUM SITE-DETERMINING PROTEIN MINC"/>
    <property type="match status" value="1"/>
</dbReference>
<name>A0A1M5X3H3_9CLOT</name>
<dbReference type="NCBIfam" id="TIGR01222">
    <property type="entry name" value="minC"/>
    <property type="match status" value="1"/>
</dbReference>
<dbReference type="InterPro" id="IPR055219">
    <property type="entry name" value="MinC_N_1"/>
</dbReference>
<dbReference type="InterPro" id="IPR016098">
    <property type="entry name" value="CAP/MinC_C"/>
</dbReference>
<dbReference type="InterPro" id="IPR005526">
    <property type="entry name" value="Septum_form_inhib_MinC_C"/>
</dbReference>
<dbReference type="PANTHER" id="PTHR34108:SF1">
    <property type="entry name" value="SEPTUM SITE-DETERMINING PROTEIN MINC"/>
    <property type="match status" value="1"/>
</dbReference>
<evidence type="ECO:0000256" key="2">
    <source>
        <dbReference type="ARBA" id="ARBA00022618"/>
    </source>
</evidence>
<reference evidence="9 10" key="1">
    <citation type="submission" date="2016-11" db="EMBL/GenBank/DDBJ databases">
        <authorList>
            <person name="Jaros S."/>
            <person name="Januszkiewicz K."/>
            <person name="Wedrychowicz H."/>
        </authorList>
    </citation>
    <scope>NUCLEOTIDE SEQUENCE [LARGE SCALE GENOMIC DNA]</scope>
    <source>
        <strain evidence="9 10">DSM 8605</strain>
    </source>
</reference>
<proteinExistence type="inferred from homology"/>
<dbReference type="InterPro" id="IPR013033">
    <property type="entry name" value="MinC"/>
</dbReference>
<evidence type="ECO:0000256" key="1">
    <source>
        <dbReference type="ARBA" id="ARBA00006291"/>
    </source>
</evidence>
<dbReference type="GO" id="GO:0000902">
    <property type="term" value="P:cell morphogenesis"/>
    <property type="evidence" value="ECO:0007669"/>
    <property type="project" value="InterPro"/>
</dbReference>
<comment type="similarity">
    <text evidence="1 6">Belongs to the MinC family.</text>
</comment>
<accession>A0A1M5X3H3</accession>
<organism evidence="9 10">
    <name type="scientific">Clostridium grantii DSM 8605</name>
    <dbReference type="NCBI Taxonomy" id="1121316"/>
    <lineage>
        <taxon>Bacteria</taxon>
        <taxon>Bacillati</taxon>
        <taxon>Bacillota</taxon>
        <taxon>Clostridia</taxon>
        <taxon>Eubacteriales</taxon>
        <taxon>Clostridiaceae</taxon>
        <taxon>Clostridium</taxon>
    </lineage>
</organism>
<evidence type="ECO:0000259" key="8">
    <source>
        <dbReference type="Pfam" id="PF22642"/>
    </source>
</evidence>
<evidence type="ECO:0000256" key="5">
    <source>
        <dbReference type="ARBA" id="ARBA00046874"/>
    </source>
</evidence>
<comment type="subunit">
    <text evidence="5 6">Interacts with MinD and FtsZ.</text>
</comment>
<gene>
    <name evidence="6" type="primary">minC</name>
    <name evidence="9" type="ORF">SAMN02745207_03311</name>
</gene>
<keyword evidence="3 6" id="KW-0717">Septation</keyword>
<dbReference type="AlphaFoldDB" id="A0A1M5X3H3"/>
<evidence type="ECO:0000313" key="9">
    <source>
        <dbReference type="EMBL" id="SHH94341.1"/>
    </source>
</evidence>
<dbReference type="STRING" id="1121316.SAMN02745207_03311"/>